<dbReference type="Pfam" id="PF02517">
    <property type="entry name" value="Rce1-like"/>
    <property type="match status" value="1"/>
</dbReference>
<reference evidence="6" key="1">
    <citation type="submission" date="2020-06" db="EMBL/GenBank/DDBJ databases">
        <authorList>
            <person name="Li T."/>
            <person name="Hu X."/>
            <person name="Zhang T."/>
            <person name="Song X."/>
            <person name="Zhang H."/>
            <person name="Dai N."/>
            <person name="Sheng W."/>
            <person name="Hou X."/>
            <person name="Wei L."/>
        </authorList>
    </citation>
    <scope>NUCLEOTIDE SEQUENCE</scope>
    <source>
        <strain evidence="6">G01</strain>
        <tissue evidence="6">Leaf</tissue>
    </source>
</reference>
<feature type="transmembrane region" description="Helical" evidence="3">
    <location>
        <begin position="1523"/>
        <end position="1544"/>
    </location>
</feature>
<dbReference type="PANTHER" id="PTHR10794">
    <property type="entry name" value="ABHYDROLASE DOMAIN-CONTAINING PROTEIN"/>
    <property type="match status" value="1"/>
</dbReference>
<accession>A0AAW2N7J1</accession>
<feature type="compositionally biased region" description="Basic and acidic residues" evidence="2">
    <location>
        <begin position="952"/>
        <end position="967"/>
    </location>
</feature>
<feature type="transmembrane region" description="Helical" evidence="3">
    <location>
        <begin position="1618"/>
        <end position="1641"/>
    </location>
</feature>
<evidence type="ECO:0000259" key="4">
    <source>
        <dbReference type="Pfam" id="PF02517"/>
    </source>
</evidence>
<feature type="compositionally biased region" description="Polar residues" evidence="2">
    <location>
        <begin position="968"/>
        <end position="997"/>
    </location>
</feature>
<dbReference type="Gene3D" id="3.40.50.1820">
    <property type="entry name" value="alpha/beta hydrolase"/>
    <property type="match status" value="1"/>
</dbReference>
<feature type="compositionally biased region" description="Low complexity" evidence="2">
    <location>
        <begin position="732"/>
        <end position="742"/>
    </location>
</feature>
<evidence type="ECO:0000256" key="1">
    <source>
        <dbReference type="ARBA" id="ARBA00010884"/>
    </source>
</evidence>
<protein>
    <submittedName>
        <fullName evidence="6">Embryogenesis-associated protein</fullName>
    </submittedName>
</protein>
<keyword evidence="3" id="KW-0812">Transmembrane</keyword>
<dbReference type="GO" id="GO:0047372">
    <property type="term" value="F:monoacylglycerol lipase activity"/>
    <property type="evidence" value="ECO:0007669"/>
    <property type="project" value="TreeGrafter"/>
</dbReference>
<feature type="transmembrane region" description="Helical" evidence="3">
    <location>
        <begin position="1449"/>
        <end position="1468"/>
    </location>
</feature>
<feature type="domain" description="CAAX prenyl protease 2/Lysostaphin resistance protein A-like" evidence="4">
    <location>
        <begin position="1622"/>
        <end position="1703"/>
    </location>
</feature>
<evidence type="ECO:0000259" key="5">
    <source>
        <dbReference type="Pfam" id="PF24930"/>
    </source>
</evidence>
<dbReference type="PANTHER" id="PTHR10794:SF92">
    <property type="entry name" value="EMBRYOGENESIS-ASSOCIATED PROTEIN EMB8"/>
    <property type="match status" value="1"/>
</dbReference>
<feature type="region of interest" description="Disordered" evidence="2">
    <location>
        <begin position="1366"/>
        <end position="1401"/>
    </location>
</feature>
<proteinExistence type="inferred from homology"/>
<feature type="transmembrane region" description="Helical" evidence="3">
    <location>
        <begin position="1736"/>
        <end position="1756"/>
    </location>
</feature>
<dbReference type="InterPro" id="IPR029058">
    <property type="entry name" value="AB_hydrolase_fold"/>
</dbReference>
<organism evidence="6">
    <name type="scientific">Sesamum angustifolium</name>
    <dbReference type="NCBI Taxonomy" id="2727405"/>
    <lineage>
        <taxon>Eukaryota</taxon>
        <taxon>Viridiplantae</taxon>
        <taxon>Streptophyta</taxon>
        <taxon>Embryophyta</taxon>
        <taxon>Tracheophyta</taxon>
        <taxon>Spermatophyta</taxon>
        <taxon>Magnoliopsida</taxon>
        <taxon>eudicotyledons</taxon>
        <taxon>Gunneridae</taxon>
        <taxon>Pentapetalae</taxon>
        <taxon>asterids</taxon>
        <taxon>lamiids</taxon>
        <taxon>Lamiales</taxon>
        <taxon>Pedaliaceae</taxon>
        <taxon>Sesamum</taxon>
    </lineage>
</organism>
<gene>
    <name evidence="6" type="ORF">Sangu_1406800</name>
</gene>
<evidence type="ECO:0000256" key="3">
    <source>
        <dbReference type="SAM" id="Phobius"/>
    </source>
</evidence>
<dbReference type="InterPro" id="IPR050960">
    <property type="entry name" value="AB_hydrolase_4_sf"/>
</dbReference>
<dbReference type="SUPFAM" id="SSF53474">
    <property type="entry name" value="alpha/beta-Hydrolases"/>
    <property type="match status" value="1"/>
</dbReference>
<dbReference type="Pfam" id="PF24930">
    <property type="entry name" value="DUF7750"/>
    <property type="match status" value="1"/>
</dbReference>
<feature type="compositionally biased region" description="Polar residues" evidence="2">
    <location>
        <begin position="743"/>
        <end position="757"/>
    </location>
</feature>
<reference evidence="6" key="2">
    <citation type="journal article" date="2024" name="Plant">
        <title>Genomic evolution and insights into agronomic trait innovations of Sesamum species.</title>
        <authorList>
            <person name="Miao H."/>
            <person name="Wang L."/>
            <person name="Qu L."/>
            <person name="Liu H."/>
            <person name="Sun Y."/>
            <person name="Le M."/>
            <person name="Wang Q."/>
            <person name="Wei S."/>
            <person name="Zheng Y."/>
            <person name="Lin W."/>
            <person name="Duan Y."/>
            <person name="Cao H."/>
            <person name="Xiong S."/>
            <person name="Wang X."/>
            <person name="Wei L."/>
            <person name="Li C."/>
            <person name="Ma Q."/>
            <person name="Ju M."/>
            <person name="Zhao R."/>
            <person name="Li G."/>
            <person name="Mu C."/>
            <person name="Tian Q."/>
            <person name="Mei H."/>
            <person name="Zhang T."/>
            <person name="Gao T."/>
            <person name="Zhang H."/>
        </authorList>
    </citation>
    <scope>NUCLEOTIDE SEQUENCE</scope>
    <source>
        <strain evidence="6">G01</strain>
    </source>
</reference>
<dbReference type="EMBL" id="JACGWK010000008">
    <property type="protein sequence ID" value="KAL0338847.1"/>
    <property type="molecule type" value="Genomic_DNA"/>
</dbReference>
<evidence type="ECO:0000313" key="6">
    <source>
        <dbReference type="EMBL" id="KAL0338847.1"/>
    </source>
</evidence>
<feature type="region of interest" description="Disordered" evidence="2">
    <location>
        <begin position="1330"/>
        <end position="1349"/>
    </location>
</feature>
<dbReference type="InterPro" id="IPR003675">
    <property type="entry name" value="Rce1/LyrA-like_dom"/>
</dbReference>
<feature type="region of interest" description="Disordered" evidence="2">
    <location>
        <begin position="924"/>
        <end position="1028"/>
    </location>
</feature>
<dbReference type="GO" id="GO:0004175">
    <property type="term" value="F:endopeptidase activity"/>
    <property type="evidence" value="ECO:0007669"/>
    <property type="project" value="UniProtKB-ARBA"/>
</dbReference>
<feature type="compositionally biased region" description="Basic and acidic residues" evidence="2">
    <location>
        <begin position="1384"/>
        <end position="1395"/>
    </location>
</feature>
<feature type="compositionally biased region" description="Basic and acidic residues" evidence="2">
    <location>
        <begin position="816"/>
        <end position="833"/>
    </location>
</feature>
<feature type="domain" description="DUF7750" evidence="5">
    <location>
        <begin position="574"/>
        <end position="638"/>
    </location>
</feature>
<sequence>MSLEFGQTQFLLPPSVLHRRAIPSRHHESAWKRRRLKPLTVLNRLNPPSSPFDDLFHSLLSQFPSLNSINYIAPTLGLASGLALFISSSSRKLLPNPETTGDSNSDIGEWILFTSPTPFNRFVTLRCPSIFFPGNEFLEDVNEKLIKEERHYVKLNNGRMICPVKSGGDVDENMVYQRICVATADGGVLSLDWPSNLDLEEERGLDTTVLIVPGTAEGSIERKIRVFVCECLRRGVFPVVMNPRGCAGSPLTTARLFTAADSDDISTAVQFISKKRPWTTLMGVGWEYGANMLTKYLAESGERTPLTAATCIDNPFDLEEATRSAVHHMDFDQRHTDGLINILQCNKELFQGRGKGFDVERALSASSTRDFDGAISIVSHGFDTIEDFYAKSSTRDVIGQVKVPVLYIQNDDGKVPLFSIPRSSIAANPYTSLLLCSYLPSSKTMGGRLTFSWCQHLTLEWLNAVELGLLKGRHPLLKDVDFTINPSKGLALMESRASSKEERVDKLLSFTNGSSTSPQVDVFQANDAGRIKDIGEPPPIIKGVQQDDSDVDNQSIASTEAIVEEGINSFDERGQVLQTAEVVMNMLDMTMPDTLSDEQKKKVLTAVGQGETLIKALQDAVPDDVRGKLTTAVSGILQTRGSNLKFDKLLSREHMPDVAPGLHSKGLEKVRLTKAKCDEDVHSLDQKKVINDPVDGSTKVDQNSDKPPADVELEEQSLEILEKPNDTNMYESSGNHGSNSHNLENVNLNDMGSSLENEQVLGVSKAQSSDKENVTESNANEEFSSVSKGPSGTQDMVAEQMKMERESGEGESDPIEENKKHKDDFSTDQKMSEADFTEDTSSASSPASATQVTESEAENSPIKEEKGRISNPSQNSGDAPRFSVSQALDALTGFDDSTQVAVNSVFHVIEDMIDQLEVEKDNKYEANSENNPSEVNGIEEVKELTEGSVSKTHLEKNEHKSGRRVDARSNTSRQSGNSDGTLLNDSAGSGNKYNQQHYAHGDHNSSSSDKNLPRRQFGLGNQNSFVPSSGEPPAGFVKCVNSSLDKVPSYLTTFPYGDPLYKEYLKTYLYMRMRNAKLEDLNKMSALYLDYIPEEGQWKLREHVEENNAHFDEYATWRDGYREGQTKTPQRSKHPDNVIEPSYVILDSDGQQDQNEELKKMRVVNENIEFRETELEETIIFMKSLIIECLNVEVGRRASAADMEELELKLTGEIECIANAVSMAAGQGKLHMHKRNENLPDKLGTLDGENIIKAISCAVQDTEYLRRVLPVGVVVGSCLAALRKFFNVAALDGNDEKDLAPDQVGKSTKGLFEVGEKESSKLLLKKGEEKDNFTSSVGEEEDNTDLEKSKKKELMVGAVTAALGASALLAHPPNTETDGTPNEPLKEKENSKEPAELDEMSEKTQQNIVTSLAEKAMSVASPVVPVKEDGEVDHERLVAMLAELGQKGGILRLVGKVALLWGGIRGAMSLTDKLISFLRIAERPFFQRILGFVFMVMLLWSPVVLPLLPTLMQSWTTHNPFKIAEFACIAGLYVSIMIMVTLWGKRIRKYDDPLVQYGLDLASVSKFQGFLKGLVGGVVLVILIHAVNTSLGCAHLCWPTTLSSSYSEPVSLIKSYGWMLMLIFQGIATATGVSVVEELLFRSWLPQEIAADFGYHHGIVISGLVFALSQRSIWEIPGLWLLSLSLSGARQRSQGSLSLPIGLRTGILVSNFILRTGGFLTYQPNFPLWLTGGRPFQPFSGVVGLAFSLVLAVILYPRQPLYRERITRVIRE</sequence>
<comment type="similarity">
    <text evidence="1">Belongs to the AB hydrolase superfamily. AB hydrolase 4 family.</text>
</comment>
<comment type="caution">
    <text evidence="6">The sequence shown here is derived from an EMBL/GenBank/DDBJ whole genome shotgun (WGS) entry which is preliminary data.</text>
</comment>
<feature type="transmembrane region" description="Helical" evidence="3">
    <location>
        <begin position="1574"/>
        <end position="1598"/>
    </location>
</feature>
<feature type="compositionally biased region" description="Polar residues" evidence="2">
    <location>
        <begin position="775"/>
        <end position="794"/>
    </location>
</feature>
<dbReference type="GO" id="GO:0080120">
    <property type="term" value="P:CAAX-box protein maturation"/>
    <property type="evidence" value="ECO:0007669"/>
    <property type="project" value="UniProtKB-ARBA"/>
</dbReference>
<keyword evidence="3" id="KW-1133">Transmembrane helix</keyword>
<name>A0AAW2N7J1_9LAMI</name>
<feature type="transmembrane region" description="Helical" evidence="3">
    <location>
        <begin position="1653"/>
        <end position="1674"/>
    </location>
</feature>
<feature type="transmembrane region" description="Helical" evidence="3">
    <location>
        <begin position="1489"/>
        <end position="1511"/>
    </location>
</feature>
<evidence type="ECO:0000256" key="2">
    <source>
        <dbReference type="SAM" id="MobiDB-lite"/>
    </source>
</evidence>
<keyword evidence="3" id="KW-0472">Membrane</keyword>
<dbReference type="InterPro" id="IPR056652">
    <property type="entry name" value="DUF7750"/>
</dbReference>
<feature type="region of interest" description="Disordered" evidence="2">
    <location>
        <begin position="688"/>
        <end position="882"/>
    </location>
</feature>
<dbReference type="GO" id="GO:0034338">
    <property type="term" value="F:short-chain carboxylesterase activity"/>
    <property type="evidence" value="ECO:0007669"/>
    <property type="project" value="TreeGrafter"/>
</dbReference>